<name>A0A8S5UMK5_9CAUD</name>
<sequence length="31" mass="3775">MIQNIITTIKLFRLNTTIKNLIRYLKQNKIK</sequence>
<evidence type="ECO:0000313" key="1">
    <source>
        <dbReference type="EMBL" id="DAF95711.1"/>
    </source>
</evidence>
<proteinExistence type="predicted"/>
<organism evidence="1">
    <name type="scientific">Myoviridae sp. ctCo31</name>
    <dbReference type="NCBI Taxonomy" id="2825053"/>
    <lineage>
        <taxon>Viruses</taxon>
        <taxon>Duplodnaviria</taxon>
        <taxon>Heunggongvirae</taxon>
        <taxon>Uroviricota</taxon>
        <taxon>Caudoviricetes</taxon>
    </lineage>
</organism>
<protein>
    <submittedName>
        <fullName evidence="1">Uncharacterized protein</fullName>
    </submittedName>
</protein>
<accession>A0A8S5UMK5</accession>
<reference evidence="1" key="1">
    <citation type="journal article" date="2021" name="Proc. Natl. Acad. Sci. U.S.A.">
        <title>A Catalog of Tens of Thousands of Viruses from Human Metagenomes Reveals Hidden Associations with Chronic Diseases.</title>
        <authorList>
            <person name="Tisza M.J."/>
            <person name="Buck C.B."/>
        </authorList>
    </citation>
    <scope>NUCLEOTIDE SEQUENCE</scope>
    <source>
        <strain evidence="1">CtCo31</strain>
    </source>
</reference>
<dbReference type="EMBL" id="BK016109">
    <property type="protein sequence ID" value="DAF95711.1"/>
    <property type="molecule type" value="Genomic_DNA"/>
</dbReference>